<protein>
    <submittedName>
        <fullName evidence="1">Uncharacterized protein</fullName>
    </submittedName>
</protein>
<accession>A0A0B6Y6W7</accession>
<sequence length="103" mass="11901">KDCPRVSTLIKNIFQQLTNVPMSIDEDDDGDFGVEDCNESREKQNLEYTPVSLKASVKRKRAITMSTLVKWYNKYYHFKTTGELSPLKKSRITNSPKKKVLSK</sequence>
<feature type="non-terminal residue" evidence="1">
    <location>
        <position position="1"/>
    </location>
</feature>
<dbReference type="AlphaFoldDB" id="A0A0B6Y6W7"/>
<name>A0A0B6Y6W7_9EUPU</name>
<gene>
    <name evidence="1" type="primary">ORF14625</name>
</gene>
<proteinExistence type="predicted"/>
<evidence type="ECO:0000313" key="1">
    <source>
        <dbReference type="EMBL" id="CEK51843.1"/>
    </source>
</evidence>
<feature type="non-terminal residue" evidence="1">
    <location>
        <position position="103"/>
    </location>
</feature>
<organism evidence="1">
    <name type="scientific">Arion vulgaris</name>
    <dbReference type="NCBI Taxonomy" id="1028688"/>
    <lineage>
        <taxon>Eukaryota</taxon>
        <taxon>Metazoa</taxon>
        <taxon>Spiralia</taxon>
        <taxon>Lophotrochozoa</taxon>
        <taxon>Mollusca</taxon>
        <taxon>Gastropoda</taxon>
        <taxon>Heterobranchia</taxon>
        <taxon>Euthyneura</taxon>
        <taxon>Panpulmonata</taxon>
        <taxon>Eupulmonata</taxon>
        <taxon>Stylommatophora</taxon>
        <taxon>Helicina</taxon>
        <taxon>Arionoidea</taxon>
        <taxon>Arionidae</taxon>
        <taxon>Arion</taxon>
    </lineage>
</organism>
<dbReference type="EMBL" id="HACG01004978">
    <property type="protein sequence ID" value="CEK51843.1"/>
    <property type="molecule type" value="Transcribed_RNA"/>
</dbReference>
<reference evidence="1" key="1">
    <citation type="submission" date="2014-12" db="EMBL/GenBank/DDBJ databases">
        <title>Insight into the proteome of Arion vulgaris.</title>
        <authorList>
            <person name="Aradska J."/>
            <person name="Bulat T."/>
            <person name="Smidak R."/>
            <person name="Sarate P."/>
            <person name="Gangsoo J."/>
            <person name="Sialana F."/>
            <person name="Bilban M."/>
            <person name="Lubec G."/>
        </authorList>
    </citation>
    <scope>NUCLEOTIDE SEQUENCE</scope>
    <source>
        <tissue evidence="1">Skin</tissue>
    </source>
</reference>